<comment type="caution">
    <text evidence="2">The sequence shown here is derived from an EMBL/GenBank/DDBJ whole genome shotgun (WGS) entry which is preliminary data.</text>
</comment>
<reference evidence="2 3" key="1">
    <citation type="journal article" date="2024" name="ISME J.">
        <title>Tailless and filamentous prophages are predominant in marine Vibrio.</title>
        <authorList>
            <person name="Steensen K."/>
            <person name="Seneca J."/>
            <person name="Bartlau N."/>
            <person name="Yu X.A."/>
            <person name="Hussain F.A."/>
            <person name="Polz M.F."/>
        </authorList>
    </citation>
    <scope>NUCLEOTIDE SEQUENCE [LARGE SCALE GENOMIC DNA]</scope>
    <source>
        <strain evidence="2 3">10N.222.51.A1</strain>
    </source>
</reference>
<accession>A0ABV4N5Z6</accession>
<dbReference type="EMBL" id="JBFRUW010000001">
    <property type="protein sequence ID" value="MFA0566814.1"/>
    <property type="molecule type" value="Genomic_DNA"/>
</dbReference>
<sequence length="151" mass="17093">MRRILFLMIFAAPSVCFANQLPLLPGQDIESPHKLFISSQNTSNDNFDVWQVDGGYSYNVFNNIDLYVGARINTSSLKSENGFLSGVSYQLTEKVSVKSAFHTYNTNNEHENVVTAEVSSRMRVTDNLDIHATLDYEEWQKGIEVGLGFRF</sequence>
<keyword evidence="1" id="KW-0732">Signal</keyword>
<evidence type="ECO:0000313" key="2">
    <source>
        <dbReference type="EMBL" id="MFA0566814.1"/>
    </source>
</evidence>
<dbReference type="SUPFAM" id="SSF56935">
    <property type="entry name" value="Porins"/>
    <property type="match status" value="1"/>
</dbReference>
<proteinExistence type="predicted"/>
<feature type="chain" id="PRO_5046397305" evidence="1">
    <location>
        <begin position="19"/>
        <end position="151"/>
    </location>
</feature>
<dbReference type="PIRSF" id="PIRSF028680">
    <property type="entry name" value="UCP028680"/>
    <property type="match status" value="1"/>
</dbReference>
<protein>
    <submittedName>
        <fullName evidence="2">Ribonuclease regulator</fullName>
    </submittedName>
</protein>
<evidence type="ECO:0000256" key="1">
    <source>
        <dbReference type="SAM" id="SignalP"/>
    </source>
</evidence>
<name>A0ABV4N5Z6_9VIBR</name>
<gene>
    <name evidence="2" type="ORF">AB4566_00845</name>
</gene>
<organism evidence="2 3">
    <name type="scientific">Vibrio gallaecicus</name>
    <dbReference type="NCBI Taxonomy" id="552386"/>
    <lineage>
        <taxon>Bacteria</taxon>
        <taxon>Pseudomonadati</taxon>
        <taxon>Pseudomonadota</taxon>
        <taxon>Gammaproteobacteria</taxon>
        <taxon>Vibrionales</taxon>
        <taxon>Vibrionaceae</taxon>
        <taxon>Vibrio</taxon>
    </lineage>
</organism>
<dbReference type="InterPro" id="IPR016895">
    <property type="entry name" value="UCP028680"/>
</dbReference>
<dbReference type="Proteomes" id="UP001570417">
    <property type="component" value="Unassembled WGS sequence"/>
</dbReference>
<feature type="signal peptide" evidence="1">
    <location>
        <begin position="1"/>
        <end position="18"/>
    </location>
</feature>
<evidence type="ECO:0000313" key="3">
    <source>
        <dbReference type="Proteomes" id="UP001570417"/>
    </source>
</evidence>
<keyword evidence="3" id="KW-1185">Reference proteome</keyword>
<dbReference type="RefSeq" id="WP_372264476.1">
    <property type="nucleotide sequence ID" value="NZ_JBFRUW010000001.1"/>
</dbReference>